<comment type="caution">
    <text evidence="1">The sequence shown here is derived from an EMBL/GenBank/DDBJ whole genome shotgun (WGS) entry which is preliminary data.</text>
</comment>
<reference evidence="1" key="1">
    <citation type="submission" date="2021-02" db="EMBL/GenBank/DDBJ databases">
        <title>Genome sequence Cadophora malorum strain M34.</title>
        <authorList>
            <person name="Stefanovic E."/>
            <person name="Vu D."/>
            <person name="Scully C."/>
            <person name="Dijksterhuis J."/>
            <person name="Roader J."/>
            <person name="Houbraken J."/>
        </authorList>
    </citation>
    <scope>NUCLEOTIDE SEQUENCE</scope>
    <source>
        <strain evidence="1">M34</strain>
    </source>
</reference>
<dbReference type="Proteomes" id="UP000664132">
    <property type="component" value="Unassembled WGS sequence"/>
</dbReference>
<gene>
    <name evidence="1" type="ORF">IFR04_009541</name>
</gene>
<proteinExistence type="predicted"/>
<name>A0A8H7W4G1_9HELO</name>
<evidence type="ECO:0000313" key="1">
    <source>
        <dbReference type="EMBL" id="KAG4417326.1"/>
    </source>
</evidence>
<protein>
    <recommendedName>
        <fullName evidence="3">F-box domain-containing protein</fullName>
    </recommendedName>
</protein>
<keyword evidence="2" id="KW-1185">Reference proteome</keyword>
<dbReference type="SUPFAM" id="SSF52047">
    <property type="entry name" value="RNI-like"/>
    <property type="match status" value="1"/>
</dbReference>
<dbReference type="AlphaFoldDB" id="A0A8H7W4G1"/>
<organism evidence="1 2">
    <name type="scientific">Cadophora malorum</name>
    <dbReference type="NCBI Taxonomy" id="108018"/>
    <lineage>
        <taxon>Eukaryota</taxon>
        <taxon>Fungi</taxon>
        <taxon>Dikarya</taxon>
        <taxon>Ascomycota</taxon>
        <taxon>Pezizomycotina</taxon>
        <taxon>Leotiomycetes</taxon>
        <taxon>Helotiales</taxon>
        <taxon>Ploettnerulaceae</taxon>
        <taxon>Cadophora</taxon>
    </lineage>
</organism>
<evidence type="ECO:0008006" key="3">
    <source>
        <dbReference type="Google" id="ProtNLM"/>
    </source>
</evidence>
<evidence type="ECO:0000313" key="2">
    <source>
        <dbReference type="Proteomes" id="UP000664132"/>
    </source>
</evidence>
<accession>A0A8H7W4G1</accession>
<dbReference type="EMBL" id="JAFJYH010000158">
    <property type="protein sequence ID" value="KAG4417326.1"/>
    <property type="molecule type" value="Genomic_DNA"/>
</dbReference>
<dbReference type="OrthoDB" id="4191831at2759"/>
<sequence>MASRPPPYLNVPNEIWDIIFSYGFVQKDFLMLSLINKAFNKAVEPSLYSYFSWVPKPSAGPPLLRNLKIGDIRPYTRSKRKHRTDLPTGYFVQQQPYLLLRSILQNPRRAGYFKKVKLLLPSPDYGLFWDAYQARECGFNDEHIEACKKSIELLLPSAQHNHWIDGFYKGRLDVIVGLLLLRLTGLNDIDIRLRDTSAIGSLVFEALRLASDISCHRHPNIRRLRFSVDREDRIPVRTIQEHHEEDIFDAYHPVPDILKFQKLESLSLAFCSPGTFWRGKLATNSNIKKLTLRHGVIHEHILKTFLAATPQLEDLECELVYDDGVQQYLDCNVLKSAFYSIRKTLKRLVIDITIIAAVEWNPIPWNIQNFMGSLKAFEQLRYLDIPLMLYTAEIWEASQAASLVPFYDRQVDYWGDRMPESLEWFGIRVSGPRVSSYQQQYEAERCMEVYLRLNPKVKRIVRSLDSDDSDEED</sequence>